<organism evidence="1 2">
    <name type="scientific">Astrephomene gubernaculifera</name>
    <dbReference type="NCBI Taxonomy" id="47775"/>
    <lineage>
        <taxon>Eukaryota</taxon>
        <taxon>Viridiplantae</taxon>
        <taxon>Chlorophyta</taxon>
        <taxon>core chlorophytes</taxon>
        <taxon>Chlorophyceae</taxon>
        <taxon>CS clade</taxon>
        <taxon>Chlamydomonadales</taxon>
        <taxon>Astrephomenaceae</taxon>
        <taxon>Astrephomene</taxon>
    </lineage>
</organism>
<dbReference type="Proteomes" id="UP001054857">
    <property type="component" value="Unassembled WGS sequence"/>
</dbReference>
<accession>A0AAD3HGG4</accession>
<dbReference type="AlphaFoldDB" id="A0AAD3HGG4"/>
<proteinExistence type="predicted"/>
<dbReference type="EMBL" id="BMAR01000001">
    <property type="protein sequence ID" value="GFR39681.1"/>
    <property type="molecule type" value="Genomic_DNA"/>
</dbReference>
<keyword evidence="2" id="KW-1185">Reference proteome</keyword>
<evidence type="ECO:0000313" key="1">
    <source>
        <dbReference type="EMBL" id="GFR39681.1"/>
    </source>
</evidence>
<name>A0AAD3HGG4_9CHLO</name>
<sequence>MLASSTRFCLFGHAPAVCAPLTRPRVAKQALICKAARDRDGHQRNDGATALPYVLATLELSKCSDIFELESTYNSNELFIDAISLAAAWVKLGKLYNAKVDACKYKQVTRNLLSKALKLVEEMDLRQISNVLWAMGKMRLDLAAEPLGPYLVEQMEGRLLVVLEEEGLSDPRSAEQLWFGLALCKYDWSGEVLRALLHQTLEAIRQWENCKAVSQVCQQLSTTLRQRVTLDDQQRALLAGAIASAIHADDKDPQIKIGLAKAVGSFLLAADLLQLPVTLHDVQRMNDITVNMPPGLVASEGGLLAAYKLLRCTRLGFQPSQADAQRWYLLLTEGARAPWDAYTVSWIAASLASCRNFKPPPELVQHIGAVVRSPPRGVEEGDLSRLVTACKAWGVKVPDTVASRLSSRSRPAPQ</sequence>
<comment type="caution">
    <text evidence="1">The sequence shown here is derived from an EMBL/GenBank/DDBJ whole genome shotgun (WGS) entry which is preliminary data.</text>
</comment>
<reference evidence="1 2" key="1">
    <citation type="journal article" date="2021" name="Sci. Rep.">
        <title>Genome sequencing of the multicellular alga Astrephomene provides insights into convergent evolution of germ-soma differentiation.</title>
        <authorList>
            <person name="Yamashita S."/>
            <person name="Yamamoto K."/>
            <person name="Matsuzaki R."/>
            <person name="Suzuki S."/>
            <person name="Yamaguchi H."/>
            <person name="Hirooka S."/>
            <person name="Minakuchi Y."/>
            <person name="Miyagishima S."/>
            <person name="Kawachi M."/>
            <person name="Toyoda A."/>
            <person name="Nozaki H."/>
        </authorList>
    </citation>
    <scope>NUCLEOTIDE SEQUENCE [LARGE SCALE GENOMIC DNA]</scope>
    <source>
        <strain evidence="1 2">NIES-4017</strain>
    </source>
</reference>
<protein>
    <submittedName>
        <fullName evidence="1">Uncharacterized protein</fullName>
    </submittedName>
</protein>
<gene>
    <name evidence="1" type="ORF">Agub_g153</name>
</gene>
<evidence type="ECO:0000313" key="2">
    <source>
        <dbReference type="Proteomes" id="UP001054857"/>
    </source>
</evidence>